<protein>
    <submittedName>
        <fullName evidence="11">Competence type IV pilus major pilin ComGC</fullName>
    </submittedName>
</protein>
<keyword evidence="7 10" id="KW-0472">Membrane</keyword>
<evidence type="ECO:0000256" key="6">
    <source>
        <dbReference type="ARBA" id="ARBA00022989"/>
    </source>
</evidence>
<dbReference type="InterPro" id="IPR012902">
    <property type="entry name" value="N_methyl_site"/>
</dbReference>
<dbReference type="RefSeq" id="WP_058920104.1">
    <property type="nucleotide sequence ID" value="NZ_JBHSQC010000006.1"/>
</dbReference>
<keyword evidence="6 10" id="KW-1133">Transmembrane helix</keyword>
<evidence type="ECO:0000256" key="5">
    <source>
        <dbReference type="ARBA" id="ARBA00022692"/>
    </source>
</evidence>
<evidence type="ECO:0000256" key="2">
    <source>
        <dbReference type="ARBA" id="ARBA00004241"/>
    </source>
</evidence>
<dbReference type="SUPFAM" id="SSF54523">
    <property type="entry name" value="Pili subunits"/>
    <property type="match status" value="1"/>
</dbReference>
<evidence type="ECO:0000256" key="4">
    <source>
        <dbReference type="ARBA" id="ARBA00022481"/>
    </source>
</evidence>
<sequence>MKKKKRLNADGFTLIEMILVLFVISVLMLLIVPNVVEQKKKVDQKGTEALVTVVQTQVELYEMDTNKKAASFDDLKTAYLNEKQLAQAKDKLVISNGKVSAKASSE</sequence>
<evidence type="ECO:0000256" key="8">
    <source>
        <dbReference type="ARBA" id="ARBA00023287"/>
    </source>
</evidence>
<dbReference type="Pfam" id="PF07963">
    <property type="entry name" value="N_methyl"/>
    <property type="match status" value="1"/>
</dbReference>
<gene>
    <name evidence="11" type="primary">comGC</name>
    <name evidence="11" type="ORF">ACFSBK_10035</name>
</gene>
<dbReference type="PRINTS" id="PR00813">
    <property type="entry name" value="BCTERIALGSPG"/>
</dbReference>
<comment type="caution">
    <text evidence="11">The sequence shown here is derived from an EMBL/GenBank/DDBJ whole genome shotgun (WGS) entry which is preliminary data.</text>
</comment>
<organism evidence="11 12">
    <name type="scientific">Carnobacterium antarcticum</name>
    <dbReference type="NCBI Taxonomy" id="2126436"/>
    <lineage>
        <taxon>Bacteria</taxon>
        <taxon>Bacillati</taxon>
        <taxon>Bacillota</taxon>
        <taxon>Bacilli</taxon>
        <taxon>Lactobacillales</taxon>
        <taxon>Carnobacteriaceae</taxon>
        <taxon>Carnobacterium</taxon>
    </lineage>
</organism>
<accession>A0ABW4NTK1</accession>
<comment type="subcellular location">
    <subcellularLocation>
        <location evidence="1">Cell membrane</location>
        <topology evidence="1">Single-pass membrane protein</topology>
    </subcellularLocation>
    <subcellularLocation>
        <location evidence="2">Cell surface</location>
    </subcellularLocation>
</comment>
<keyword evidence="3" id="KW-1003">Cell membrane</keyword>
<keyword evidence="8" id="KW-0178">Competence</keyword>
<reference evidence="12" key="1">
    <citation type="journal article" date="2019" name="Int. J. Syst. Evol. Microbiol.">
        <title>The Global Catalogue of Microorganisms (GCM) 10K type strain sequencing project: providing services to taxonomists for standard genome sequencing and annotation.</title>
        <authorList>
            <consortium name="The Broad Institute Genomics Platform"/>
            <consortium name="The Broad Institute Genome Sequencing Center for Infectious Disease"/>
            <person name="Wu L."/>
            <person name="Ma J."/>
        </authorList>
    </citation>
    <scope>NUCLEOTIDE SEQUENCE [LARGE SCALE GENOMIC DNA]</scope>
    <source>
        <strain evidence="12">KCTC 42143</strain>
    </source>
</reference>
<evidence type="ECO:0000313" key="11">
    <source>
        <dbReference type="EMBL" id="MFD1800182.1"/>
    </source>
</evidence>
<evidence type="ECO:0000256" key="1">
    <source>
        <dbReference type="ARBA" id="ARBA00004162"/>
    </source>
</evidence>
<evidence type="ECO:0000256" key="9">
    <source>
        <dbReference type="ARBA" id="ARBA00043982"/>
    </source>
</evidence>
<keyword evidence="5 10" id="KW-0812">Transmembrane</keyword>
<name>A0ABW4NTK1_9LACT</name>
<dbReference type="EMBL" id="JBHUFF010000018">
    <property type="protein sequence ID" value="MFD1800182.1"/>
    <property type="molecule type" value="Genomic_DNA"/>
</dbReference>
<evidence type="ECO:0000256" key="3">
    <source>
        <dbReference type="ARBA" id="ARBA00022475"/>
    </source>
</evidence>
<dbReference type="NCBIfam" id="TIGR02532">
    <property type="entry name" value="IV_pilin_GFxxxE"/>
    <property type="match status" value="1"/>
</dbReference>
<evidence type="ECO:0000256" key="7">
    <source>
        <dbReference type="ARBA" id="ARBA00023136"/>
    </source>
</evidence>
<dbReference type="PIRSF" id="PIRSF029928">
    <property type="entry name" value="Late_competence_ComGC"/>
    <property type="match status" value="1"/>
</dbReference>
<proteinExistence type="inferred from homology"/>
<dbReference type="Proteomes" id="UP001597285">
    <property type="component" value="Unassembled WGS sequence"/>
</dbReference>
<keyword evidence="4" id="KW-0488">Methylation</keyword>
<dbReference type="InterPro" id="IPR000983">
    <property type="entry name" value="Bac_GSPG_pilin"/>
</dbReference>
<dbReference type="InterPro" id="IPR045584">
    <property type="entry name" value="Pilin-like"/>
</dbReference>
<evidence type="ECO:0000313" key="12">
    <source>
        <dbReference type="Proteomes" id="UP001597285"/>
    </source>
</evidence>
<evidence type="ECO:0000256" key="10">
    <source>
        <dbReference type="SAM" id="Phobius"/>
    </source>
</evidence>
<dbReference type="NCBIfam" id="NF040999">
    <property type="entry name" value="pilin_ComGC"/>
    <property type="match status" value="1"/>
</dbReference>
<dbReference type="InterPro" id="IPR016940">
    <property type="entry name" value="ComGC"/>
</dbReference>
<feature type="transmembrane region" description="Helical" evidence="10">
    <location>
        <begin position="12"/>
        <end position="32"/>
    </location>
</feature>
<comment type="similarity">
    <text evidence="9">Belongs to the ComGC family.</text>
</comment>
<dbReference type="Gene3D" id="3.30.700.10">
    <property type="entry name" value="Glycoprotein, Type 4 Pilin"/>
    <property type="match status" value="1"/>
</dbReference>
<keyword evidence="12" id="KW-1185">Reference proteome</keyword>